<evidence type="ECO:0000256" key="1">
    <source>
        <dbReference type="ARBA" id="ARBA00007657"/>
    </source>
</evidence>
<protein>
    <submittedName>
        <fullName evidence="6">Cullin-associated NEDD8-dissociated protein 1-like</fullName>
    </submittedName>
</protein>
<dbReference type="GO" id="GO:0010265">
    <property type="term" value="P:SCF complex assembly"/>
    <property type="evidence" value="ECO:0007669"/>
    <property type="project" value="InterPro"/>
</dbReference>
<dbReference type="Pfam" id="PF08623">
    <property type="entry name" value="TIP120"/>
    <property type="match status" value="1"/>
</dbReference>
<accession>A0A671SGT7</accession>
<dbReference type="PANTHER" id="PTHR12696">
    <property type="entry name" value="TIP120"/>
    <property type="match status" value="1"/>
</dbReference>
<evidence type="ECO:0000259" key="5">
    <source>
        <dbReference type="Pfam" id="PF08623"/>
    </source>
</evidence>
<organism evidence="6 7">
    <name type="scientific">Sinocyclocheilus anshuiensis</name>
    <dbReference type="NCBI Taxonomy" id="1608454"/>
    <lineage>
        <taxon>Eukaryota</taxon>
        <taxon>Metazoa</taxon>
        <taxon>Chordata</taxon>
        <taxon>Craniata</taxon>
        <taxon>Vertebrata</taxon>
        <taxon>Euteleostomi</taxon>
        <taxon>Actinopterygii</taxon>
        <taxon>Neopterygii</taxon>
        <taxon>Teleostei</taxon>
        <taxon>Ostariophysi</taxon>
        <taxon>Cypriniformes</taxon>
        <taxon>Cyprinidae</taxon>
        <taxon>Cyprininae</taxon>
        <taxon>Sinocyclocheilus</taxon>
    </lineage>
</organism>
<dbReference type="Proteomes" id="UP000472260">
    <property type="component" value="Unassembled WGS sequence"/>
</dbReference>
<keyword evidence="7" id="KW-1185">Reference proteome</keyword>
<dbReference type="Gene3D" id="1.25.10.10">
    <property type="entry name" value="Leucine-rich Repeat Variant"/>
    <property type="match status" value="2"/>
</dbReference>
<comment type="similarity">
    <text evidence="1">Belongs to the CAND family.</text>
</comment>
<sequence>MVSNKEQLRDISSMGLKTIIAELPPSSTGLSLTVNVCRKITSQLIGALGMQDDVSIQLEALDILSDMLSTALVSVHQSILTSLLAQLMSPRMAVRKRSIIALGHLVPSCSPTLFTQLTEHLMGELSRGPPTASVRTYIQCLATVSRRGGHRIGEHLQKIVPMVVKFCNVEDDELREFCFQAFEAFVSRCPKEMSPHIQAIIKLCLKYIIYDPNYNYDADDDEDDSMDTEDREDEDQESDDEYSDDDDMSWKVRRSSVKCLEAIISSRRDLLVELYGSVSPTLVSRFKEREENVKTDIFSAYVALLRQTRHPHGPTLDTGAKEEPAACLLKKQVPTIVKALHRQLKEKSMRCRQGCFNLLTEMANVLPGQLGEHIPALIPGIIYSLTDKSTSSNMKIDALAFLNVLLSSHKPEIFQPHISVILPPVIQCVEDPFYKITSEALQVTQQIVKLMRPLDKPVSFDAKPYIKNVFACTSKRLKAADIDQEVKERAIFCMGHILSHFGDQLGGDLQPTLQIFLERLKNEITRLVTVKTLTLVASSPLKIDLRPILTEGIPMLGSFLRKNQRALKLNTTTALNVMVTNYSDSFKPPLIESVLSEFFQVLVATKANNMGYSDLLKGLRGPFYDFKSTDSMSVHKQSYYSVAKCVAALSMACPKEASGVVTNLIQEVKDSKSSESVRILSLLCLGEIGRFMNFEGQKELKGALMEAFGSPNEEVKSAASFALGNICVGNLGEYLPFMLKEIGSQPKRQYLLLHSLKEMISALSANSLKLHVENIWALLFKHCECAEEGTRNIVAECLGKLTLVSPSELLPRLKKQLSSGSPLSRSTVVTAVKFTIVDHPMPIDSLLKGCIGDFLKTLQDPDLNVRRVALVMFNSAAHNKPSLIRGLLTSLLPHLYKETQIRKDLVREVEMGPFKHTVDDGLDVRKAAFECMYTLLDSCLDCLDIFEFLNHVEEGLKDHYDIKMLTFIMLARLSKLCPAAVVQRLDRLVEPLKATCTTKVKAGSVKQEFEKQEELRRSAMRAVVALLSISEVEKSPAMADFANQIRSNAEMATIFESLQGDPLTGAVESMDTS</sequence>
<dbReference type="InterPro" id="IPR016024">
    <property type="entry name" value="ARM-type_fold"/>
</dbReference>
<evidence type="ECO:0000313" key="7">
    <source>
        <dbReference type="Proteomes" id="UP000472260"/>
    </source>
</evidence>
<dbReference type="SUPFAM" id="SSF48371">
    <property type="entry name" value="ARM repeat"/>
    <property type="match status" value="1"/>
</dbReference>
<evidence type="ECO:0000256" key="2">
    <source>
        <dbReference type="ARBA" id="ARBA00022737"/>
    </source>
</evidence>
<keyword evidence="2" id="KW-0677">Repeat</keyword>
<dbReference type="AlphaFoldDB" id="A0A671SGT7"/>
<dbReference type="InterPro" id="IPR039852">
    <property type="entry name" value="CAND1/CAND2"/>
</dbReference>
<reference evidence="6" key="1">
    <citation type="submission" date="2025-08" db="UniProtKB">
        <authorList>
            <consortium name="Ensembl"/>
        </authorList>
    </citation>
    <scope>IDENTIFICATION</scope>
</reference>
<proteinExistence type="inferred from homology"/>
<gene>
    <name evidence="6" type="primary">LOC107691187</name>
</gene>
<evidence type="ECO:0000256" key="3">
    <source>
        <dbReference type="ARBA" id="ARBA00022786"/>
    </source>
</evidence>
<feature type="domain" description="TATA-binding protein interacting (TIP20)" evidence="5">
    <location>
        <begin position="883"/>
        <end position="1045"/>
    </location>
</feature>
<feature type="region of interest" description="Disordered" evidence="4">
    <location>
        <begin position="218"/>
        <end position="247"/>
    </location>
</feature>
<evidence type="ECO:0000256" key="4">
    <source>
        <dbReference type="SAM" id="MobiDB-lite"/>
    </source>
</evidence>
<evidence type="ECO:0000313" key="6">
    <source>
        <dbReference type="Ensembl" id="ENSSANP00000094887.1"/>
    </source>
</evidence>
<dbReference type="InterPro" id="IPR013932">
    <property type="entry name" value="TATA-bd_TIP120"/>
</dbReference>
<dbReference type="Pfam" id="PF25782">
    <property type="entry name" value="TPR_CAND1"/>
    <property type="match status" value="1"/>
</dbReference>
<reference evidence="6" key="2">
    <citation type="submission" date="2025-09" db="UniProtKB">
        <authorList>
            <consortium name="Ensembl"/>
        </authorList>
    </citation>
    <scope>IDENTIFICATION</scope>
</reference>
<dbReference type="InterPro" id="IPR011989">
    <property type="entry name" value="ARM-like"/>
</dbReference>
<dbReference type="Ensembl" id="ENSSANT00000100756.1">
    <property type="protein sequence ID" value="ENSSANP00000094887.1"/>
    <property type="gene ID" value="ENSSANG00000046484.1"/>
</dbReference>
<name>A0A671SGT7_9TELE</name>
<keyword evidence="3" id="KW-0833">Ubl conjugation pathway</keyword>